<dbReference type="AlphaFoldDB" id="A0A6A1LP64"/>
<gene>
    <name evidence="7" type="ORF">TRICI_006887</name>
</gene>
<dbReference type="VEuPathDB" id="FungiDB:TRICI_006887"/>
<dbReference type="EMBL" id="SWFS01000579">
    <property type="protein sequence ID" value="KAA8896482.1"/>
    <property type="molecule type" value="Genomic_DNA"/>
</dbReference>
<dbReference type="GO" id="GO:0032981">
    <property type="term" value="P:mitochondrial respiratory chain complex I assembly"/>
    <property type="evidence" value="ECO:0007669"/>
    <property type="project" value="TreeGrafter"/>
</dbReference>
<dbReference type="PANTHER" id="PTHR21181">
    <property type="match status" value="1"/>
</dbReference>
<keyword evidence="2" id="KW-0999">Mitochondrion inner membrane</keyword>
<comment type="similarity">
    <text evidence="6">Belongs to the NDUFAF6 family.</text>
</comment>
<dbReference type="Proteomes" id="UP000761534">
    <property type="component" value="Unassembled WGS sequence"/>
</dbReference>
<dbReference type="OrthoDB" id="270318at2759"/>
<keyword evidence="5" id="KW-0472">Membrane</keyword>
<evidence type="ECO:0000313" key="7">
    <source>
        <dbReference type="EMBL" id="KAA8896482.1"/>
    </source>
</evidence>
<evidence type="ECO:0000256" key="1">
    <source>
        <dbReference type="ARBA" id="ARBA00004273"/>
    </source>
</evidence>
<evidence type="ECO:0000256" key="6">
    <source>
        <dbReference type="ARBA" id="ARBA00038273"/>
    </source>
</evidence>
<keyword evidence="3" id="KW-0809">Transit peptide</keyword>
<dbReference type="SUPFAM" id="SSF48576">
    <property type="entry name" value="Terpenoid synthases"/>
    <property type="match status" value="1"/>
</dbReference>
<evidence type="ECO:0000256" key="2">
    <source>
        <dbReference type="ARBA" id="ARBA00022792"/>
    </source>
</evidence>
<reference evidence="7" key="1">
    <citation type="journal article" date="2019" name="G3 (Bethesda)">
        <title>Genome Assemblies of Two Rare Opportunistic Yeast Pathogens: Diutina rugosa (syn. Candida rugosa) and Trichomonascus ciferrii (syn. Candida ciferrii).</title>
        <authorList>
            <person name="Mixao V."/>
            <person name="Saus E."/>
            <person name="Hansen A.P."/>
            <person name="Lass-Florl C."/>
            <person name="Gabaldon T."/>
        </authorList>
    </citation>
    <scope>NUCLEOTIDE SEQUENCE</scope>
    <source>
        <strain evidence="7">CBS 4856</strain>
    </source>
</reference>
<accession>A0A6A1LP64</accession>
<name>A0A6A1LP64_9ASCO</name>
<dbReference type="GO" id="GO:0005743">
    <property type="term" value="C:mitochondrial inner membrane"/>
    <property type="evidence" value="ECO:0007669"/>
    <property type="project" value="UniProtKB-SubCell"/>
</dbReference>
<evidence type="ECO:0000256" key="3">
    <source>
        <dbReference type="ARBA" id="ARBA00022946"/>
    </source>
</evidence>
<keyword evidence="8" id="KW-1185">Reference proteome</keyword>
<evidence type="ECO:0000313" key="8">
    <source>
        <dbReference type="Proteomes" id="UP000761534"/>
    </source>
</evidence>
<protein>
    <recommendedName>
        <fullName evidence="9">NADH dehydrogenase (Ubiquinone) complex I, assembly factor 6</fullName>
    </recommendedName>
</protein>
<comment type="caution">
    <text evidence="7">The sequence shown here is derived from an EMBL/GenBank/DDBJ whole genome shotgun (WGS) entry which is preliminary data.</text>
</comment>
<dbReference type="Pfam" id="PF00494">
    <property type="entry name" value="SQS_PSY"/>
    <property type="match status" value="1"/>
</dbReference>
<dbReference type="InterPro" id="IPR002060">
    <property type="entry name" value="Squ/phyt_synthse"/>
</dbReference>
<evidence type="ECO:0000256" key="4">
    <source>
        <dbReference type="ARBA" id="ARBA00023128"/>
    </source>
</evidence>
<dbReference type="InterPro" id="IPR008949">
    <property type="entry name" value="Isoprenoid_synthase_dom_sf"/>
</dbReference>
<keyword evidence="4" id="KW-0496">Mitochondrion</keyword>
<dbReference type="Gene3D" id="1.10.600.10">
    <property type="entry name" value="Farnesyl Diphosphate Synthase"/>
    <property type="match status" value="1"/>
</dbReference>
<sequence length="333" mass="37946">MGLRRGQVRWASTMGPAMDLSGAREHCLKLLKEQDRSSYILHSYIPSKARDAFIGVRAFNIETSKIADSAKKQEFAKMRFEFWKGIVQKALSPSLTPQSLHTVPAEPVAIMLAHANAVDNITLSRRFFITTLQTRETFMNNPPFRNIDKMASYGEGTYSQLNYLTQELLYSVSPKASQFLNENPKLIEDLETVVAHIGQATGIATFLRGYNFFVSRKRFVPLPVDVMAKYDLSQEQVLRGEADQHAIADVVFETATRANDHLISARTELNKLNGLLDGTIPDSMFLPAMTSIPVQLYLEKLEKYNFNILDPKLQKNEWRLPYRSYKAYKLRKI</sequence>
<organism evidence="7 8">
    <name type="scientific">Trichomonascus ciferrii</name>
    <dbReference type="NCBI Taxonomy" id="44093"/>
    <lineage>
        <taxon>Eukaryota</taxon>
        <taxon>Fungi</taxon>
        <taxon>Dikarya</taxon>
        <taxon>Ascomycota</taxon>
        <taxon>Saccharomycotina</taxon>
        <taxon>Dipodascomycetes</taxon>
        <taxon>Dipodascales</taxon>
        <taxon>Trichomonascaceae</taxon>
        <taxon>Trichomonascus</taxon>
        <taxon>Trichomonascus ciferrii complex</taxon>
    </lineage>
</organism>
<dbReference type="PANTHER" id="PTHR21181:SF13">
    <property type="entry name" value="NADH DEHYDROGENASE (UBIQUINONE) COMPLEX I, ASSEMBLY FACTOR 6"/>
    <property type="match status" value="1"/>
</dbReference>
<evidence type="ECO:0008006" key="9">
    <source>
        <dbReference type="Google" id="ProtNLM"/>
    </source>
</evidence>
<evidence type="ECO:0000256" key="5">
    <source>
        <dbReference type="ARBA" id="ARBA00023136"/>
    </source>
</evidence>
<proteinExistence type="inferred from homology"/>
<comment type="subcellular location">
    <subcellularLocation>
        <location evidence="1">Mitochondrion inner membrane</location>
    </subcellularLocation>
</comment>